<gene>
    <name evidence="2" type="ORF">B0H16DRAFT_1577370</name>
    <name evidence="1" type="ORF">B0H16DRAFT_1633351</name>
</gene>
<reference evidence="2" key="1">
    <citation type="submission" date="2023-03" db="EMBL/GenBank/DDBJ databases">
        <title>Massive genome expansion in bonnet fungi (Mycena s.s.) driven by repeated elements and novel gene families across ecological guilds.</title>
        <authorList>
            <consortium name="Lawrence Berkeley National Laboratory"/>
            <person name="Harder C.B."/>
            <person name="Miyauchi S."/>
            <person name="Viragh M."/>
            <person name="Kuo A."/>
            <person name="Thoen E."/>
            <person name="Andreopoulos B."/>
            <person name="Lu D."/>
            <person name="Skrede I."/>
            <person name="Drula E."/>
            <person name="Henrissat B."/>
            <person name="Morin E."/>
            <person name="Kohler A."/>
            <person name="Barry K."/>
            <person name="LaButti K."/>
            <person name="Morin E."/>
            <person name="Salamov A."/>
            <person name="Lipzen A."/>
            <person name="Mereny Z."/>
            <person name="Hegedus B."/>
            <person name="Baldrian P."/>
            <person name="Stursova M."/>
            <person name="Weitz H."/>
            <person name="Taylor A."/>
            <person name="Grigoriev I.V."/>
            <person name="Nagy L.G."/>
            <person name="Martin F."/>
            <person name="Kauserud H."/>
        </authorList>
    </citation>
    <scope>NUCLEOTIDE SEQUENCE</scope>
    <source>
        <strain evidence="2">CBHHK182m</strain>
    </source>
</reference>
<accession>A0AAD7I4F6</accession>
<proteinExistence type="predicted"/>
<evidence type="ECO:0000313" key="2">
    <source>
        <dbReference type="EMBL" id="KAJ7734836.1"/>
    </source>
</evidence>
<protein>
    <submittedName>
        <fullName evidence="2">Uncharacterized protein</fullName>
    </submittedName>
</protein>
<keyword evidence="3" id="KW-1185">Reference proteome</keyword>
<dbReference type="Proteomes" id="UP001215598">
    <property type="component" value="Unassembled WGS sequence"/>
</dbReference>
<comment type="caution">
    <text evidence="2">The sequence shown here is derived from an EMBL/GenBank/DDBJ whole genome shotgun (WGS) entry which is preliminary data.</text>
</comment>
<evidence type="ECO:0000313" key="1">
    <source>
        <dbReference type="EMBL" id="KAJ7707890.1"/>
    </source>
</evidence>
<name>A0AAD7I4F6_9AGAR</name>
<dbReference type="AlphaFoldDB" id="A0AAD7I4F6"/>
<sequence length="212" mass="24058">MKIPLCFPFPRPPCTHHTRPPSRRPLRFNSPSTLHRLLQGDPPISPVDLQFFVCSALKSFVIHFPTARSDPVRVELVHGSCNVPSAACGLIPAFRLFVSFPSRASSKPCTNTCRGNGVNLPRFIRQPHHLVHRRSLLRGLLTRPLPSPHIRRPVHFLLFLLSIPRPGVHQSTPLLPRCPLVMFTTILRTRLPNASPPLLRNFNLVILLMRWM</sequence>
<dbReference type="EMBL" id="JARKIB010000130">
    <property type="protein sequence ID" value="KAJ7734836.1"/>
    <property type="molecule type" value="Genomic_DNA"/>
</dbReference>
<evidence type="ECO:0000313" key="3">
    <source>
        <dbReference type="Proteomes" id="UP001215598"/>
    </source>
</evidence>
<dbReference type="EMBL" id="JARKIB010000441">
    <property type="protein sequence ID" value="KAJ7707890.1"/>
    <property type="molecule type" value="Genomic_DNA"/>
</dbReference>
<organism evidence="2 3">
    <name type="scientific">Mycena metata</name>
    <dbReference type="NCBI Taxonomy" id="1033252"/>
    <lineage>
        <taxon>Eukaryota</taxon>
        <taxon>Fungi</taxon>
        <taxon>Dikarya</taxon>
        <taxon>Basidiomycota</taxon>
        <taxon>Agaricomycotina</taxon>
        <taxon>Agaricomycetes</taxon>
        <taxon>Agaricomycetidae</taxon>
        <taxon>Agaricales</taxon>
        <taxon>Marasmiineae</taxon>
        <taxon>Mycenaceae</taxon>
        <taxon>Mycena</taxon>
    </lineage>
</organism>